<dbReference type="AlphaFoldDB" id="A0AA35R6M1"/>
<dbReference type="Gene3D" id="1.10.600.10">
    <property type="entry name" value="Farnesyl Diphosphate Synthase"/>
    <property type="match status" value="1"/>
</dbReference>
<dbReference type="GO" id="GO:0008299">
    <property type="term" value="P:isoprenoid biosynthetic process"/>
    <property type="evidence" value="ECO:0007669"/>
    <property type="project" value="InterPro"/>
</dbReference>
<gene>
    <name evidence="3" type="ORF">GBAR_LOCUS4158</name>
</gene>
<dbReference type="PROSITE" id="PS00444">
    <property type="entry name" value="POLYPRENYL_SYNTHASE_2"/>
    <property type="match status" value="1"/>
</dbReference>
<dbReference type="EMBL" id="CASHTH010000599">
    <property type="protein sequence ID" value="CAI8005332.1"/>
    <property type="molecule type" value="Genomic_DNA"/>
</dbReference>
<dbReference type="GO" id="GO:0046872">
    <property type="term" value="F:metal ion binding"/>
    <property type="evidence" value="ECO:0007669"/>
    <property type="project" value="UniProtKB-KW"/>
</dbReference>
<protein>
    <submittedName>
        <fullName evidence="3">Geranylgeranyl diphosphate synthase</fullName>
    </submittedName>
</protein>
<keyword evidence="2" id="KW-0460">Magnesium</keyword>
<organism evidence="3 4">
    <name type="scientific">Geodia barretti</name>
    <name type="common">Barrett's horny sponge</name>
    <dbReference type="NCBI Taxonomy" id="519541"/>
    <lineage>
        <taxon>Eukaryota</taxon>
        <taxon>Metazoa</taxon>
        <taxon>Porifera</taxon>
        <taxon>Demospongiae</taxon>
        <taxon>Heteroscleromorpha</taxon>
        <taxon>Tetractinellida</taxon>
        <taxon>Astrophorina</taxon>
        <taxon>Geodiidae</taxon>
        <taxon>Geodia</taxon>
    </lineage>
</organism>
<keyword evidence="1" id="KW-0479">Metal-binding</keyword>
<name>A0AA35R6M1_GEOBA</name>
<dbReference type="SUPFAM" id="SSF48576">
    <property type="entry name" value="Terpenoid synthases"/>
    <property type="match status" value="1"/>
</dbReference>
<accession>A0AA35R6M1</accession>
<evidence type="ECO:0000256" key="2">
    <source>
        <dbReference type="ARBA" id="ARBA00022842"/>
    </source>
</evidence>
<dbReference type="InterPro" id="IPR008949">
    <property type="entry name" value="Isoprenoid_synthase_dom_sf"/>
</dbReference>
<dbReference type="PANTHER" id="PTHR12001">
    <property type="entry name" value="GERANYLGERANYL PYROPHOSPHATE SYNTHASE"/>
    <property type="match status" value="1"/>
</dbReference>
<dbReference type="Pfam" id="PF00348">
    <property type="entry name" value="polyprenyl_synt"/>
    <property type="match status" value="1"/>
</dbReference>
<reference evidence="3" key="1">
    <citation type="submission" date="2023-03" db="EMBL/GenBank/DDBJ databases">
        <authorList>
            <person name="Steffen K."/>
            <person name="Cardenas P."/>
        </authorList>
    </citation>
    <scope>NUCLEOTIDE SEQUENCE</scope>
</reference>
<dbReference type="Proteomes" id="UP001174909">
    <property type="component" value="Unassembled WGS sequence"/>
</dbReference>
<sequence length="219" mass="24107">MHSTGDLAALRAAEQGVSPKAVVRVSEILTDSYLAMIEGQCLDLEFEGRTDITTDEYLHMIACKTGALIRCGLETGALLADGDEEAVEAFAKFGEGLGRAFQVRDDYLGIWGDEATLGKATGNDIRRRKKSYPVVFALERAAGAALDDLHRIYGQTELQEDDVERVLAILDEVGAREQSQFVTEEAANRALRALTPIPLPEWAKTEAEELVDFLARREY</sequence>
<evidence type="ECO:0000313" key="3">
    <source>
        <dbReference type="EMBL" id="CAI8005332.1"/>
    </source>
</evidence>
<proteinExistence type="predicted"/>
<keyword evidence="4" id="KW-1185">Reference proteome</keyword>
<dbReference type="InterPro" id="IPR033749">
    <property type="entry name" value="Polyprenyl_synt_CS"/>
</dbReference>
<dbReference type="PANTHER" id="PTHR12001:SF86">
    <property type="entry name" value="GERANYLGERANYL DIPHOSPHATE SYNTHASE"/>
    <property type="match status" value="1"/>
</dbReference>
<dbReference type="GO" id="GO:0004659">
    <property type="term" value="F:prenyltransferase activity"/>
    <property type="evidence" value="ECO:0007669"/>
    <property type="project" value="InterPro"/>
</dbReference>
<comment type="caution">
    <text evidence="3">The sequence shown here is derived from an EMBL/GenBank/DDBJ whole genome shotgun (WGS) entry which is preliminary data.</text>
</comment>
<evidence type="ECO:0000256" key="1">
    <source>
        <dbReference type="ARBA" id="ARBA00022723"/>
    </source>
</evidence>
<evidence type="ECO:0000313" key="4">
    <source>
        <dbReference type="Proteomes" id="UP001174909"/>
    </source>
</evidence>
<dbReference type="InterPro" id="IPR000092">
    <property type="entry name" value="Polyprenyl_synt"/>
</dbReference>